<proteinExistence type="predicted"/>
<dbReference type="EMBL" id="JAFCIX010000204">
    <property type="protein sequence ID" value="KAH6596668.1"/>
    <property type="molecule type" value="Genomic_DNA"/>
</dbReference>
<evidence type="ECO:0008006" key="5">
    <source>
        <dbReference type="Google" id="ProtNLM"/>
    </source>
</evidence>
<dbReference type="SUPFAM" id="SSF57850">
    <property type="entry name" value="RING/U-box"/>
    <property type="match status" value="1"/>
</dbReference>
<evidence type="ECO:0000313" key="4">
    <source>
        <dbReference type="Proteomes" id="UP001648503"/>
    </source>
</evidence>
<evidence type="ECO:0000313" key="3">
    <source>
        <dbReference type="EMBL" id="KAH6596668.1"/>
    </source>
</evidence>
<name>A0ABQ8FE36_9FUNG</name>
<dbReference type="PANTHER" id="PTHR14305:SF0">
    <property type="entry name" value="E3 UBIQUITIN-PROTEIN LIGASE CCNB1IP1"/>
    <property type="match status" value="1"/>
</dbReference>
<keyword evidence="1" id="KW-0175">Coiled coil</keyword>
<dbReference type="InterPro" id="IPR042448">
    <property type="entry name" value="CCNB1IP1"/>
</dbReference>
<feature type="coiled-coil region" evidence="1">
    <location>
        <begin position="108"/>
        <end position="146"/>
    </location>
</feature>
<feature type="compositionally biased region" description="Polar residues" evidence="2">
    <location>
        <begin position="307"/>
        <end position="317"/>
    </location>
</feature>
<gene>
    <name evidence="3" type="ORF">BASA50_004999</name>
</gene>
<feature type="region of interest" description="Disordered" evidence="2">
    <location>
        <begin position="307"/>
        <end position="327"/>
    </location>
</feature>
<comment type="caution">
    <text evidence="3">The sequence shown here is derived from an EMBL/GenBank/DDBJ whole genome shotgun (WGS) entry which is preliminary data.</text>
</comment>
<keyword evidence="4" id="KW-1185">Reference proteome</keyword>
<dbReference type="Gene3D" id="3.30.40.10">
    <property type="entry name" value="Zinc/RING finger domain, C3HC4 (zinc finger)"/>
    <property type="match status" value="1"/>
</dbReference>
<reference evidence="3 4" key="1">
    <citation type="submission" date="2021-02" db="EMBL/GenBank/DDBJ databases">
        <title>Variation within the Batrachochytrium salamandrivorans European outbreak.</title>
        <authorList>
            <person name="Kelly M."/>
            <person name="Pasmans F."/>
            <person name="Shea T.P."/>
            <person name="Munoz J.F."/>
            <person name="Carranza S."/>
            <person name="Cuomo C.A."/>
            <person name="Martel A."/>
        </authorList>
    </citation>
    <scope>NUCLEOTIDE SEQUENCE [LARGE SCALE GENOMIC DNA]</scope>
    <source>
        <strain evidence="3 4">AMFP18/2</strain>
    </source>
</reference>
<sequence length="327" mass="36456">MTDPLLRCNNLQCRHLLTTRAIVTTCSHVFCVDCGSAAFAQAMVCPACETSLTQRDDIVVSELNPTEDYKSSVISGLRPDLIIEIAGRALSFWVYQVSQESVYQAMLFKDLDEQCSKLERQMQSLVREANQEIAALQENLAQTVKANEMEKHRHHDLAEQLAEKTRQFLKLQTIYDKLKRKTMIAQRKEIQTHVTTPESSPSASFIYSQRQPLFGCNGLRNGNTVSSALGLQGIGTHLNDRSGAAKPDSQLYISGNNLPHELTQQNMSSHPHNNVRASTPLNLSSTDASSRFQPTTFGTKIFGKQSSGWLGATQNPALQHHRRDATR</sequence>
<accession>A0ABQ8FE36</accession>
<dbReference type="InterPro" id="IPR013083">
    <property type="entry name" value="Znf_RING/FYVE/PHD"/>
</dbReference>
<protein>
    <recommendedName>
        <fullName evidence="5">RING-type domain-containing protein</fullName>
    </recommendedName>
</protein>
<organism evidence="3 4">
    <name type="scientific">Batrachochytrium salamandrivorans</name>
    <dbReference type="NCBI Taxonomy" id="1357716"/>
    <lineage>
        <taxon>Eukaryota</taxon>
        <taxon>Fungi</taxon>
        <taxon>Fungi incertae sedis</taxon>
        <taxon>Chytridiomycota</taxon>
        <taxon>Chytridiomycota incertae sedis</taxon>
        <taxon>Chytridiomycetes</taxon>
        <taxon>Rhizophydiales</taxon>
        <taxon>Rhizophydiales incertae sedis</taxon>
        <taxon>Batrachochytrium</taxon>
    </lineage>
</organism>
<dbReference type="Proteomes" id="UP001648503">
    <property type="component" value="Unassembled WGS sequence"/>
</dbReference>
<evidence type="ECO:0000256" key="1">
    <source>
        <dbReference type="SAM" id="Coils"/>
    </source>
</evidence>
<evidence type="ECO:0000256" key="2">
    <source>
        <dbReference type="SAM" id="MobiDB-lite"/>
    </source>
</evidence>
<dbReference type="PANTHER" id="PTHR14305">
    <property type="entry name" value="E3 UBIQUITIN-PROTEIN LIGASE CCNB1IP1"/>
    <property type="match status" value="1"/>
</dbReference>